<reference evidence="1 2" key="1">
    <citation type="submission" date="2018-05" db="EMBL/GenBank/DDBJ databases">
        <title>Streptomyces venezuelae.</title>
        <authorList>
            <person name="Kim W."/>
            <person name="Lee N."/>
            <person name="Cho B.-K."/>
        </authorList>
    </citation>
    <scope>NUCLEOTIDE SEQUENCE [LARGE SCALE GENOMIC DNA]</scope>
    <source>
        <strain evidence="1 2">ATCC 15068</strain>
    </source>
</reference>
<gene>
    <name evidence="1" type="ORF">DEJ46_04620</name>
</gene>
<organism evidence="1 2">
    <name type="scientific">Streptomyces venezuelae</name>
    <dbReference type="NCBI Taxonomy" id="54571"/>
    <lineage>
        <taxon>Bacteria</taxon>
        <taxon>Bacillati</taxon>
        <taxon>Actinomycetota</taxon>
        <taxon>Actinomycetes</taxon>
        <taxon>Kitasatosporales</taxon>
        <taxon>Streptomycetaceae</taxon>
        <taxon>Streptomyces</taxon>
    </lineage>
</organism>
<sequence>MISRLFWTGGFARAVDNARTAPRHRHERKTELLETVKQERPVLEAAHKKPSRYEVGRCT</sequence>
<dbReference type="EMBL" id="CP029194">
    <property type="protein sequence ID" value="QES18467.1"/>
    <property type="molecule type" value="Genomic_DNA"/>
</dbReference>
<protein>
    <submittedName>
        <fullName evidence="1">Uncharacterized protein</fullName>
    </submittedName>
</protein>
<dbReference type="Proteomes" id="UP000324106">
    <property type="component" value="Chromosome"/>
</dbReference>
<evidence type="ECO:0000313" key="2">
    <source>
        <dbReference type="Proteomes" id="UP000324106"/>
    </source>
</evidence>
<accession>A0A5P2AKZ4</accession>
<dbReference type="AlphaFoldDB" id="A0A5P2AKZ4"/>
<name>A0A5P2AKZ4_STRVZ</name>
<evidence type="ECO:0000313" key="1">
    <source>
        <dbReference type="EMBL" id="QES18467.1"/>
    </source>
</evidence>
<proteinExistence type="predicted"/>
<dbReference type="OrthoDB" id="4554014at2"/>
<dbReference type="RefSeq" id="WP_150264289.1">
    <property type="nucleotide sequence ID" value="NZ_CP029194.1"/>
</dbReference>